<dbReference type="RefSeq" id="WP_379044793.1">
    <property type="nucleotide sequence ID" value="NZ_JBHSKW010000047.1"/>
</dbReference>
<dbReference type="Proteomes" id="UP001597546">
    <property type="component" value="Unassembled WGS sequence"/>
</dbReference>
<evidence type="ECO:0000313" key="2">
    <source>
        <dbReference type="EMBL" id="MFD2732319.1"/>
    </source>
</evidence>
<accession>A0ABW5TT86</accession>
<comment type="caution">
    <text evidence="2">The sequence shown here is derived from an EMBL/GenBank/DDBJ whole genome shotgun (WGS) entry which is preliminary data.</text>
</comment>
<reference evidence="3" key="1">
    <citation type="journal article" date="2019" name="Int. J. Syst. Evol. Microbiol.">
        <title>The Global Catalogue of Microorganisms (GCM) 10K type strain sequencing project: providing services to taxonomists for standard genome sequencing and annotation.</title>
        <authorList>
            <consortium name="The Broad Institute Genomics Platform"/>
            <consortium name="The Broad Institute Genome Sequencing Center for Infectious Disease"/>
            <person name="Wu L."/>
            <person name="Ma J."/>
        </authorList>
    </citation>
    <scope>NUCLEOTIDE SEQUENCE [LARGE SCALE GENOMIC DNA]</scope>
    <source>
        <strain evidence="3">KCTC 42456</strain>
    </source>
</reference>
<evidence type="ECO:0000313" key="3">
    <source>
        <dbReference type="Proteomes" id="UP001597546"/>
    </source>
</evidence>
<keyword evidence="1" id="KW-0812">Transmembrane</keyword>
<organism evidence="2 3">
    <name type="scientific">Pedobacter alpinus</name>
    <dbReference type="NCBI Taxonomy" id="1590643"/>
    <lineage>
        <taxon>Bacteria</taxon>
        <taxon>Pseudomonadati</taxon>
        <taxon>Bacteroidota</taxon>
        <taxon>Sphingobacteriia</taxon>
        <taxon>Sphingobacteriales</taxon>
        <taxon>Sphingobacteriaceae</taxon>
        <taxon>Pedobacter</taxon>
    </lineage>
</organism>
<keyword evidence="1" id="KW-0472">Membrane</keyword>
<gene>
    <name evidence="2" type="ORF">ACFSSE_11455</name>
</gene>
<sequence length="125" mass="14413">MKIVLIIIFIMLISEIVLAFLFSLVAQFLYKKSQIDLKSIVKGLTERLFLTIFMFNNLPHAITFFSALKLATRLKHEESNKGDTEKFNSYYLIGNLISVTVALFYVWIWNHAGDIDSGLLRFFGN</sequence>
<name>A0ABW5TT86_9SPHI</name>
<feature type="transmembrane region" description="Helical" evidence="1">
    <location>
        <begin position="48"/>
        <end position="68"/>
    </location>
</feature>
<keyword evidence="3" id="KW-1185">Reference proteome</keyword>
<feature type="transmembrane region" description="Helical" evidence="1">
    <location>
        <begin position="89"/>
        <end position="109"/>
    </location>
</feature>
<keyword evidence="1" id="KW-1133">Transmembrane helix</keyword>
<dbReference type="EMBL" id="JBHULV010000040">
    <property type="protein sequence ID" value="MFD2732319.1"/>
    <property type="molecule type" value="Genomic_DNA"/>
</dbReference>
<evidence type="ECO:0000256" key="1">
    <source>
        <dbReference type="SAM" id="Phobius"/>
    </source>
</evidence>
<feature type="transmembrane region" description="Helical" evidence="1">
    <location>
        <begin position="7"/>
        <end position="28"/>
    </location>
</feature>
<proteinExistence type="predicted"/>
<protein>
    <submittedName>
        <fullName evidence="2">Uncharacterized protein</fullName>
    </submittedName>
</protein>